<dbReference type="InterPro" id="IPR041412">
    <property type="entry name" value="Xrn1_helical"/>
</dbReference>
<accession>A0A7J6LJB8</accession>
<dbReference type="InterPro" id="IPR027073">
    <property type="entry name" value="5_3_exoribonuclease"/>
</dbReference>
<comment type="caution">
    <text evidence="7">The sequence shown here is derived from an EMBL/GenBank/DDBJ whole genome shotgun (WGS) entry which is preliminary data.</text>
</comment>
<dbReference type="AlphaFoldDB" id="A0A7J6LJB8"/>
<dbReference type="EMBL" id="JAAPAO010000454">
    <property type="protein sequence ID" value="KAF4659387.1"/>
    <property type="molecule type" value="Genomic_DNA"/>
</dbReference>
<comment type="similarity">
    <text evidence="4">Belongs to the 5'-3' exonuclease family.</text>
</comment>
<dbReference type="InterPro" id="IPR004859">
    <property type="entry name" value="Xrn1_N"/>
</dbReference>
<dbReference type="CDD" id="cd18673">
    <property type="entry name" value="PIN_XRN1-2-like"/>
    <property type="match status" value="1"/>
</dbReference>
<feature type="domain" description="Xrn1 N-terminal" evidence="5">
    <location>
        <begin position="1"/>
        <end position="166"/>
    </location>
</feature>
<dbReference type="GO" id="GO:0004534">
    <property type="term" value="F:5'-3' RNA exonuclease activity"/>
    <property type="evidence" value="ECO:0007669"/>
    <property type="project" value="TreeGrafter"/>
</dbReference>
<dbReference type="GO" id="GO:0003723">
    <property type="term" value="F:RNA binding"/>
    <property type="evidence" value="ECO:0007669"/>
    <property type="project" value="TreeGrafter"/>
</dbReference>
<keyword evidence="8" id="KW-1185">Reference proteome</keyword>
<keyword evidence="3" id="KW-0269">Exonuclease</keyword>
<proteinExistence type="inferred from homology"/>
<evidence type="ECO:0000259" key="5">
    <source>
        <dbReference type="Pfam" id="PF03159"/>
    </source>
</evidence>
<evidence type="ECO:0000313" key="7">
    <source>
        <dbReference type="EMBL" id="KAF4659387.1"/>
    </source>
</evidence>
<reference evidence="7 8" key="1">
    <citation type="submission" date="2020-04" db="EMBL/GenBank/DDBJ databases">
        <title>Perkinsus chesapeaki whole genome sequence.</title>
        <authorList>
            <person name="Bogema D.R."/>
        </authorList>
    </citation>
    <scope>NUCLEOTIDE SEQUENCE [LARGE SCALE GENOMIC DNA]</scope>
    <source>
        <strain evidence="7">ATCC PRA-425</strain>
    </source>
</reference>
<evidence type="ECO:0000256" key="1">
    <source>
        <dbReference type="ARBA" id="ARBA00022722"/>
    </source>
</evidence>
<dbReference type="PANTHER" id="PTHR12341">
    <property type="entry name" value="5'-&gt;3' EXORIBONUCLEASE"/>
    <property type="match status" value="1"/>
</dbReference>
<evidence type="ECO:0000313" key="8">
    <source>
        <dbReference type="Proteomes" id="UP000591131"/>
    </source>
</evidence>
<name>A0A7J6LJB8_PERCH</name>
<keyword evidence="1" id="KW-0540">Nuclease</keyword>
<dbReference type="OrthoDB" id="372487at2759"/>
<keyword evidence="2" id="KW-0378">Hydrolase</keyword>
<evidence type="ECO:0000259" key="6">
    <source>
        <dbReference type="Pfam" id="PF17846"/>
    </source>
</evidence>
<dbReference type="CDD" id="cd09897">
    <property type="entry name" value="H3TH_FEN1-XPG-like"/>
    <property type="match status" value="1"/>
</dbReference>
<dbReference type="GO" id="GO:0005634">
    <property type="term" value="C:nucleus"/>
    <property type="evidence" value="ECO:0007669"/>
    <property type="project" value="TreeGrafter"/>
</dbReference>
<evidence type="ECO:0000256" key="2">
    <source>
        <dbReference type="ARBA" id="ARBA00022801"/>
    </source>
</evidence>
<dbReference type="GO" id="GO:0016075">
    <property type="term" value="P:rRNA catabolic process"/>
    <property type="evidence" value="ECO:0007669"/>
    <property type="project" value="TreeGrafter"/>
</dbReference>
<evidence type="ECO:0000256" key="4">
    <source>
        <dbReference type="ARBA" id="ARBA00038299"/>
    </source>
</evidence>
<gene>
    <name evidence="7" type="ORF">FOL47_007603</name>
</gene>
<dbReference type="GO" id="GO:0000956">
    <property type="term" value="P:nuclear-transcribed mRNA catabolic process"/>
    <property type="evidence" value="ECO:0007669"/>
    <property type="project" value="TreeGrafter"/>
</dbReference>
<feature type="domain" description="Xrn1 helical" evidence="6">
    <location>
        <begin position="205"/>
        <end position="288"/>
    </location>
</feature>
<dbReference type="PANTHER" id="PTHR12341:SF7">
    <property type="entry name" value="5'-3' EXORIBONUCLEASE 1"/>
    <property type="match status" value="1"/>
</dbReference>
<dbReference type="Proteomes" id="UP000591131">
    <property type="component" value="Unassembled WGS sequence"/>
</dbReference>
<dbReference type="Pfam" id="PF17846">
    <property type="entry name" value="XRN_M"/>
    <property type="match status" value="1"/>
</dbReference>
<organism evidence="7 8">
    <name type="scientific">Perkinsus chesapeaki</name>
    <name type="common">Clam parasite</name>
    <name type="synonym">Perkinsus andrewsi</name>
    <dbReference type="NCBI Taxonomy" id="330153"/>
    <lineage>
        <taxon>Eukaryota</taxon>
        <taxon>Sar</taxon>
        <taxon>Alveolata</taxon>
        <taxon>Perkinsozoa</taxon>
        <taxon>Perkinsea</taxon>
        <taxon>Perkinsida</taxon>
        <taxon>Perkinsidae</taxon>
        <taxon>Perkinsus</taxon>
    </lineage>
</organism>
<evidence type="ECO:0000256" key="3">
    <source>
        <dbReference type="ARBA" id="ARBA00022839"/>
    </source>
</evidence>
<sequence>MAVDGVAPRAKMNQQRKKKEKEDIIIIKYTLHSLEGSRRFRTANDAVEANERAIRNGDPPKPMDALFDSNSITPGTALMERLTQQLRFFTEMMVNGNEYWKGIDVVVSGPDVPGEGEHKIMDYIRTMKSQPDYDPNTRHCVYGLDADLIMLTLATHEPYVALLREEVIFGPEKTDSRSLVRPDRLQLLHIYVLREYLSLEFGKEDLERVIDDFVLFCMLVGNDFLPHLPYTAVGDGGLERLFKAYKTYRKSEGNSEDPWLVEHGGSINWDNFRKYLTVYSKSEESFLAEEVSKGHWQIGKRRRCGGNGRRSDSKMSYEYQVKTGFGYPKSPDEAKMQYYKVKAECDTKDDRDQLVKDYMEGLQWS</sequence>
<dbReference type="Gene3D" id="3.40.50.12390">
    <property type="match status" value="1"/>
</dbReference>
<protein>
    <submittedName>
        <fullName evidence="7">Uncharacterized protein</fullName>
    </submittedName>
</protein>
<dbReference type="Pfam" id="PF03159">
    <property type="entry name" value="XRN_N"/>
    <property type="match status" value="1"/>
</dbReference>